<protein>
    <submittedName>
        <fullName evidence="2">Uncharacterized protein</fullName>
    </submittedName>
</protein>
<dbReference type="InParanoid" id="C0NYF2"/>
<dbReference type="HOGENOM" id="CLU_1354274_0_0_1"/>
<dbReference type="EMBL" id="GG663376">
    <property type="protein sequence ID" value="EEH03820.1"/>
    <property type="molecule type" value="Genomic_DNA"/>
</dbReference>
<dbReference type="Proteomes" id="UP000001631">
    <property type="component" value="Unassembled WGS sequence"/>
</dbReference>
<dbReference type="RefSeq" id="XP_045284301.1">
    <property type="nucleotide sequence ID" value="XM_045434995.1"/>
</dbReference>
<evidence type="ECO:0000313" key="2">
    <source>
        <dbReference type="EMBL" id="EEH03820.1"/>
    </source>
</evidence>
<proteinExistence type="predicted"/>
<organism evidence="2 3">
    <name type="scientific">Ajellomyces capsulatus (strain G186AR / H82 / ATCC MYA-2454 / RMSCC 2432)</name>
    <name type="common">Darling's disease fungus</name>
    <name type="synonym">Histoplasma capsulatum</name>
    <dbReference type="NCBI Taxonomy" id="447093"/>
    <lineage>
        <taxon>Eukaryota</taxon>
        <taxon>Fungi</taxon>
        <taxon>Dikarya</taxon>
        <taxon>Ascomycota</taxon>
        <taxon>Pezizomycotina</taxon>
        <taxon>Eurotiomycetes</taxon>
        <taxon>Eurotiomycetidae</taxon>
        <taxon>Onygenales</taxon>
        <taxon>Ajellomycetaceae</taxon>
        <taxon>Histoplasma</taxon>
    </lineage>
</organism>
<name>C0NYF2_AJECG</name>
<feature type="region of interest" description="Disordered" evidence="1">
    <location>
        <begin position="135"/>
        <end position="184"/>
    </location>
</feature>
<reference evidence="2" key="1">
    <citation type="submission" date="2009-02" db="EMBL/GenBank/DDBJ databases">
        <title>The Genome Sequence of Ajellomyces capsulatus strain G186AR.</title>
        <authorList>
            <consortium name="The Broad Institute Genome Sequencing Platform"/>
            <person name="Champion M."/>
            <person name="Cuomo C."/>
            <person name="Ma L.-J."/>
            <person name="Henn M.R."/>
            <person name="Sil A."/>
            <person name="Goldman B."/>
            <person name="Young S.K."/>
            <person name="Kodira C.D."/>
            <person name="Zeng Q."/>
            <person name="Koehrsen M."/>
            <person name="Alvarado L."/>
            <person name="Berlin A."/>
            <person name="Borenstein D."/>
            <person name="Chen Z."/>
            <person name="Engels R."/>
            <person name="Freedman E."/>
            <person name="Gellesch M."/>
            <person name="Goldberg J."/>
            <person name="Griggs A."/>
            <person name="Gujja S."/>
            <person name="Heiman D."/>
            <person name="Hepburn T."/>
            <person name="Howarth C."/>
            <person name="Jen D."/>
            <person name="Larson L."/>
            <person name="Lewis B."/>
            <person name="Mehta T."/>
            <person name="Park D."/>
            <person name="Pearson M."/>
            <person name="Roberts A."/>
            <person name="Saif S."/>
            <person name="Shea T."/>
            <person name="Shenoy N."/>
            <person name="Sisk P."/>
            <person name="Stolte C."/>
            <person name="Sykes S."/>
            <person name="Walk T."/>
            <person name="White J."/>
            <person name="Yandava C."/>
            <person name="Klein B."/>
            <person name="McEwen J.G."/>
            <person name="Puccia R."/>
            <person name="Goldman G.H."/>
            <person name="Felipe M.S."/>
            <person name="Nino-Vega G."/>
            <person name="San-Blas G."/>
            <person name="Taylor J."/>
            <person name="Mendoza L."/>
            <person name="Galagan J."/>
            <person name="Nusbaum C."/>
            <person name="Birren B."/>
        </authorList>
    </citation>
    <scope>NUCLEOTIDE SEQUENCE</scope>
    <source>
        <strain evidence="2">G186AR</strain>
    </source>
</reference>
<evidence type="ECO:0000256" key="1">
    <source>
        <dbReference type="SAM" id="MobiDB-lite"/>
    </source>
</evidence>
<feature type="compositionally biased region" description="Basic and acidic residues" evidence="1">
    <location>
        <begin position="159"/>
        <end position="184"/>
    </location>
</feature>
<dbReference type="GeneID" id="69040962"/>
<gene>
    <name evidence="2" type="ORF">HCBG_07946</name>
</gene>
<accession>C0NYF2</accession>
<keyword evidence="3" id="KW-1185">Reference proteome</keyword>
<dbReference type="AlphaFoldDB" id="C0NYF2"/>
<feature type="compositionally biased region" description="Basic and acidic residues" evidence="1">
    <location>
        <begin position="142"/>
        <end position="151"/>
    </location>
</feature>
<evidence type="ECO:0000313" key="3">
    <source>
        <dbReference type="Proteomes" id="UP000001631"/>
    </source>
</evidence>
<sequence>MPNGNNTPSIGNSTGRIIEDFRKSLTDDWSTDNGWLMRISWEFTGGEATPLEPRGHGSRTQHCHNYSRGQYQVDNTGGVKYSARRALRERRGIKPNATTPKISIIPRTAKLDTLAPEGLVSCQSALMVPRFWSQTRNSSGNREYEPEREGQKGSGILNDNERWKEPKRRERSAHIPDGADHDSTVEASLGLQGLLHLDPCAK</sequence>